<dbReference type="GO" id="GO:0003968">
    <property type="term" value="F:RNA-directed RNA polymerase activity"/>
    <property type="evidence" value="ECO:0007669"/>
    <property type="project" value="InterPro"/>
</dbReference>
<dbReference type="GO" id="GO:0003723">
    <property type="term" value="F:RNA binding"/>
    <property type="evidence" value="ECO:0007669"/>
    <property type="project" value="InterPro"/>
</dbReference>
<sequence>MWYATYLSENVTEYDAIVKTIFDTVALVGHEASPAKTTCLPFSA</sequence>
<protein>
    <submittedName>
        <fullName evidence="1">VP1 protein</fullName>
    </submittedName>
</protein>
<proteinExistence type="predicted"/>
<feature type="non-terminal residue" evidence="1">
    <location>
        <position position="1"/>
    </location>
</feature>
<evidence type="ECO:0000313" key="1">
    <source>
        <dbReference type="EMBL" id="ADP88681.1"/>
    </source>
</evidence>
<organism evidence="1">
    <name type="scientific">Wongorr virus</name>
    <dbReference type="NCBI Taxonomy" id="47465"/>
    <lineage>
        <taxon>Viruses</taxon>
        <taxon>Riboviria</taxon>
        <taxon>Orthornavirae</taxon>
        <taxon>Duplornaviricota</taxon>
        <taxon>Resentoviricetes</taxon>
        <taxon>Reovirales</taxon>
        <taxon>Sedoreoviridae</taxon>
        <taxon>Orbivirus</taxon>
        <taxon>Orbivirus deltamitchellense</taxon>
    </lineage>
</organism>
<dbReference type="InterPro" id="IPR008723">
    <property type="entry name" value="RNA_pol_orbivir"/>
</dbReference>
<dbReference type="GO" id="GO:0006351">
    <property type="term" value="P:DNA-templated transcription"/>
    <property type="evidence" value="ECO:0007669"/>
    <property type="project" value="InterPro"/>
</dbReference>
<dbReference type="EMBL" id="HQ397663">
    <property type="protein sequence ID" value="ADP88681.1"/>
    <property type="molecule type" value="Genomic_RNA"/>
</dbReference>
<dbReference type="Pfam" id="PF05788">
    <property type="entry name" value="Orbi_VP1"/>
    <property type="match status" value="1"/>
</dbReference>
<accession>F8S0N5</accession>
<reference evidence="1" key="1">
    <citation type="journal article" date="2011" name="J. Clin. Microbiol.">
        <title>Rapid molecular strategy for orbivirus detection and characterization.</title>
        <authorList>
            <person name="Palacios G."/>
            <person name="Cowled C."/>
            <person name="Bussetti A.V."/>
            <person name="Savji N."/>
            <person name="Weir R."/>
            <person name="Wick I."/>
            <person name="Travassos da Rosa A."/>
            <person name="Calisher C.H."/>
            <person name="Tesh R.B."/>
            <person name="Boyle D."/>
            <person name="Lipkin W.I."/>
        </authorList>
    </citation>
    <scope>NUCLEOTIDE SEQUENCE</scope>
    <source>
        <strain evidence="1">MRM13443</strain>
    </source>
</reference>
<name>F8S0N5_9REOV</name>
<feature type="non-terminal residue" evidence="1">
    <location>
        <position position="44"/>
    </location>
</feature>